<dbReference type="SUPFAM" id="SSF53474">
    <property type="entry name" value="alpha/beta-Hydrolases"/>
    <property type="match status" value="1"/>
</dbReference>
<evidence type="ECO:0000313" key="2">
    <source>
        <dbReference type="EMBL" id="KAF1797497.1"/>
    </source>
</evidence>
<feature type="domain" description="Peptidase S9 prolyl oligopeptidase catalytic" evidence="1">
    <location>
        <begin position="141"/>
        <end position="263"/>
    </location>
</feature>
<comment type="caution">
    <text evidence="2">The sequence shown here is derived from an EMBL/GenBank/DDBJ whole genome shotgun (WGS) entry which is preliminary data.</text>
</comment>
<dbReference type="InterPro" id="IPR029058">
    <property type="entry name" value="AB_hydrolase_fold"/>
</dbReference>
<dbReference type="PANTHER" id="PTHR47381:SF3">
    <property type="entry name" value="ALPHA_BETA-HYDROLASES SUPERFAMILY PROTEIN"/>
    <property type="match status" value="1"/>
</dbReference>
<gene>
    <name evidence="2" type="ORF">FB192DRAFT_1400180</name>
</gene>
<keyword evidence="2" id="KW-0378">Hydrolase</keyword>
<dbReference type="EMBL" id="JAAECE010000009">
    <property type="protein sequence ID" value="KAF1797497.1"/>
    <property type="molecule type" value="Genomic_DNA"/>
</dbReference>
<proteinExistence type="predicted"/>
<organism evidence="2 3">
    <name type="scientific">Mucor circinelloides f. lusitanicus</name>
    <name type="common">Mucor racemosus var. lusitanicus</name>
    <dbReference type="NCBI Taxonomy" id="29924"/>
    <lineage>
        <taxon>Eukaryota</taxon>
        <taxon>Fungi</taxon>
        <taxon>Fungi incertae sedis</taxon>
        <taxon>Mucoromycota</taxon>
        <taxon>Mucoromycotina</taxon>
        <taxon>Mucoromycetes</taxon>
        <taxon>Mucorales</taxon>
        <taxon>Mucorineae</taxon>
        <taxon>Mucoraceae</taxon>
        <taxon>Mucor</taxon>
    </lineage>
</organism>
<dbReference type="Pfam" id="PF00326">
    <property type="entry name" value="Peptidase_S9"/>
    <property type="match status" value="1"/>
</dbReference>
<protein>
    <submittedName>
        <fullName evidence="2">Alpha/Beta hydrolase protein</fullName>
    </submittedName>
</protein>
<accession>A0A8H4B9N7</accession>
<dbReference type="Gene3D" id="3.40.50.1820">
    <property type="entry name" value="alpha/beta hydrolase"/>
    <property type="match status" value="1"/>
</dbReference>
<sequence>MAVSKQLIHVIGLHVTVYGLDEYNQLPKGTPVSVMFALHGRLQNQSKMEPVAQAICQLNESRGKNDAHILVVTFDCPNHGSRLVHKLANFAWVEGKHKNPNHALDMWTMVNSTARTVTELIDVLEHYVFGPQPRSLVQVWGCMGFSMGGHATFMAAANDARITVAIPIVGIADYLALMESRLKESDLSPEVYLPKPFYDMVSTATKDLDQKLSSKHILIMNGEKDVLVKAEFNGPLIKSLRQIHTGKEGYDWRYYLVPNVGHAWCPEMVESSVEWCHRWMVKSSVAAPASKL</sequence>
<dbReference type="AlphaFoldDB" id="A0A8H4B9N7"/>
<evidence type="ECO:0000313" key="3">
    <source>
        <dbReference type="Proteomes" id="UP000469890"/>
    </source>
</evidence>
<dbReference type="GO" id="GO:0006508">
    <property type="term" value="P:proteolysis"/>
    <property type="evidence" value="ECO:0007669"/>
    <property type="project" value="InterPro"/>
</dbReference>
<dbReference type="PANTHER" id="PTHR47381">
    <property type="entry name" value="ALPHA/BETA-HYDROLASES SUPERFAMILY PROTEIN"/>
    <property type="match status" value="1"/>
</dbReference>
<reference evidence="2 3" key="1">
    <citation type="submission" date="2019-09" db="EMBL/GenBank/DDBJ databases">
        <authorList>
            <consortium name="DOE Joint Genome Institute"/>
            <person name="Mondo S.J."/>
            <person name="Navarro-Mendoza M.I."/>
            <person name="Perez-Arques C."/>
            <person name="Panchal S."/>
            <person name="Nicolas F.E."/>
            <person name="Ganguly P."/>
            <person name="Pangilinan J."/>
            <person name="Grigoriev I."/>
            <person name="Heitman J."/>
            <person name="Sanya K."/>
            <person name="Garre V."/>
        </authorList>
    </citation>
    <scope>NUCLEOTIDE SEQUENCE [LARGE SCALE GENOMIC DNA]</scope>
    <source>
        <strain evidence="2 3">MU402</strain>
    </source>
</reference>
<dbReference type="InterPro" id="IPR001375">
    <property type="entry name" value="Peptidase_S9_cat"/>
</dbReference>
<name>A0A8H4B9N7_MUCCL</name>
<dbReference type="Proteomes" id="UP000469890">
    <property type="component" value="Unassembled WGS sequence"/>
</dbReference>
<dbReference type="GO" id="GO:0008236">
    <property type="term" value="F:serine-type peptidase activity"/>
    <property type="evidence" value="ECO:0007669"/>
    <property type="project" value="InterPro"/>
</dbReference>
<evidence type="ECO:0000259" key="1">
    <source>
        <dbReference type="Pfam" id="PF00326"/>
    </source>
</evidence>